<keyword evidence="1" id="KW-0863">Zinc-finger</keyword>
<accession>A0A1Y1LKZ0</accession>
<sequence>MPNDNSVTLPPMAARNANFAKWDILFDKKIVEWISFKPQLGLQVYPCYACRDMFGSKYSFIDHINRRALILKYKCVLCTDTQQLTFYNPCSFLLHARQHFNLLIGHINLDNLQVAVLPFGLGGFLPEPNIPLLYDVQEDNLGEMIFINTRFYSPMPETMGQAIINLIPNEVLFLFARDSNDPVSLVLQQISSNIPKCKFVYADSNRFIPVPNGLDINGRVLEQEPNAVSSVEIKEEPVDCCDNLVITNVETVIESYSKYPCCPECRQQVQGKSMGEHFLETKTPFQEELRCSICKYIAPTDCSLKAHERIHNSAAPFVCPECGKDFKNSELLHAHLDELCFHLNKQVRLRCPGKKCGKIFAQVATFTSHFSIHMKCFTKCLDCDLLFPSITDFSVHANDNKIHAPIKLYTCSVCNEDFQENTYGIHIYEHATNNKQCLYVYCCKYCRSYFRSTTTYATHLLRCSKHTGQIPSPREPLPEKRKYSFHILGTCTYCNTQIKGQTPHVDNMPAHCPNCLEPFKRKEKYGLFVTQFNNSVWKKCLLCEKIIHSNEIMYHFDHYCRYMKAAIPLEHVSVDSFKLESNRKKRRRPWGISYSKQKSPNVDNETIIVEPDEPIPFDGTYYCKLCKYSTTDRNEFHRHIVQHRCVSTAYQCMECGECFVVKPSLEKHLLYYHQILNIDGYFELNECFDKQAVKELEDVMHLAPGESNTPVGENQCRVCLEQFHDGQELAKHFRNHGMAFLLKNSK</sequence>
<dbReference type="InterPro" id="IPR013087">
    <property type="entry name" value="Znf_C2H2_type"/>
</dbReference>
<dbReference type="InterPro" id="IPR036236">
    <property type="entry name" value="Znf_C2H2_sf"/>
</dbReference>
<dbReference type="SUPFAM" id="SSF57667">
    <property type="entry name" value="beta-beta-alpha zinc fingers"/>
    <property type="match status" value="1"/>
</dbReference>
<dbReference type="AlphaFoldDB" id="A0A1Y1LKZ0"/>
<evidence type="ECO:0000256" key="1">
    <source>
        <dbReference type="PROSITE-ProRule" id="PRU00042"/>
    </source>
</evidence>
<feature type="domain" description="C2H2-type" evidence="2">
    <location>
        <begin position="317"/>
        <end position="347"/>
    </location>
</feature>
<keyword evidence="5" id="KW-1185">Reference proteome</keyword>
<feature type="domain" description="C2H2-type" evidence="2">
    <location>
        <begin position="349"/>
        <end position="373"/>
    </location>
</feature>
<keyword evidence="1" id="KW-0862">Zinc</keyword>
<evidence type="ECO:0000313" key="5">
    <source>
        <dbReference type="Proteomes" id="UP000327044"/>
    </source>
</evidence>
<dbReference type="EMBL" id="GEZM01052691">
    <property type="protein sequence ID" value="JAV74319.1"/>
    <property type="molecule type" value="Transcribed_RNA"/>
</dbReference>
<organism evidence="3">
    <name type="scientific">Photinus pyralis</name>
    <name type="common">Common eastern firefly</name>
    <name type="synonym">Lampyris pyralis</name>
    <dbReference type="NCBI Taxonomy" id="7054"/>
    <lineage>
        <taxon>Eukaryota</taxon>
        <taxon>Metazoa</taxon>
        <taxon>Ecdysozoa</taxon>
        <taxon>Arthropoda</taxon>
        <taxon>Hexapoda</taxon>
        <taxon>Insecta</taxon>
        <taxon>Pterygota</taxon>
        <taxon>Neoptera</taxon>
        <taxon>Endopterygota</taxon>
        <taxon>Coleoptera</taxon>
        <taxon>Polyphaga</taxon>
        <taxon>Elateriformia</taxon>
        <taxon>Elateroidea</taxon>
        <taxon>Lampyridae</taxon>
        <taxon>Lampyrinae</taxon>
        <taxon>Photinus</taxon>
    </lineage>
</organism>
<evidence type="ECO:0000259" key="2">
    <source>
        <dbReference type="PROSITE" id="PS50157"/>
    </source>
</evidence>
<proteinExistence type="predicted"/>
<dbReference type="GO" id="GO:0008270">
    <property type="term" value="F:zinc ion binding"/>
    <property type="evidence" value="ECO:0007669"/>
    <property type="project" value="UniProtKB-KW"/>
</dbReference>
<name>A0A1Y1LKZ0_PHOPY</name>
<reference evidence="4" key="3">
    <citation type="submission" date="2019-08" db="EMBL/GenBank/DDBJ databases">
        <authorList>
            <consortium name="Photinus pyralis genome working group"/>
            <person name="Fallon T.R."/>
            <person name="Sander Lower S.E."/>
            <person name="Weng J.-K."/>
        </authorList>
    </citation>
    <scope>NUCLEOTIDE SEQUENCE</scope>
    <source>
        <strain evidence="4">1611_PpyrPB1</strain>
        <tissue evidence="4">Whole body</tissue>
    </source>
</reference>
<feature type="domain" description="C2H2-type" evidence="2">
    <location>
        <begin position="289"/>
        <end position="316"/>
    </location>
</feature>
<dbReference type="PANTHER" id="PTHR47222">
    <property type="entry name" value="ZINC FINGER PROTEIN 532-RELATED"/>
    <property type="match status" value="1"/>
</dbReference>
<feature type="domain" description="C2H2-type" evidence="2">
    <location>
        <begin position="650"/>
        <end position="673"/>
    </location>
</feature>
<dbReference type="SMART" id="SM00355">
    <property type="entry name" value="ZnF_C2H2"/>
    <property type="match status" value="11"/>
</dbReference>
<dbReference type="Pfam" id="PF25412">
    <property type="entry name" value="zf-C2H2_ZNF592"/>
    <property type="match status" value="1"/>
</dbReference>
<dbReference type="PROSITE" id="PS50157">
    <property type="entry name" value="ZINC_FINGER_C2H2_2"/>
    <property type="match status" value="5"/>
</dbReference>
<dbReference type="Proteomes" id="UP000327044">
    <property type="component" value="Unassembled WGS sequence"/>
</dbReference>
<keyword evidence="1" id="KW-0479">Metal-binding</keyword>
<protein>
    <recommendedName>
        <fullName evidence="2">C2H2-type domain-containing protein</fullName>
    </recommendedName>
</protein>
<dbReference type="Pfam" id="PF00096">
    <property type="entry name" value="zf-C2H2"/>
    <property type="match status" value="2"/>
</dbReference>
<evidence type="ECO:0000313" key="4">
    <source>
        <dbReference type="EMBL" id="KAB0800921.1"/>
    </source>
</evidence>
<dbReference type="Gene3D" id="3.30.160.60">
    <property type="entry name" value="Classic Zinc Finger"/>
    <property type="match status" value="3"/>
</dbReference>
<dbReference type="PANTHER" id="PTHR47222:SF2">
    <property type="entry name" value="ZINC FINGER PROTEIN 687"/>
    <property type="match status" value="1"/>
</dbReference>
<dbReference type="PROSITE" id="PS00028">
    <property type="entry name" value="ZINC_FINGER_C2H2_1"/>
    <property type="match status" value="3"/>
</dbReference>
<reference evidence="4 5" key="2">
    <citation type="journal article" date="2018" name="Elife">
        <title>Firefly genomes illuminate parallel origins of bioluminescence in beetles.</title>
        <authorList>
            <person name="Fallon T.R."/>
            <person name="Lower S.E."/>
            <person name="Chang C.H."/>
            <person name="Bessho-Uehara M."/>
            <person name="Martin G.J."/>
            <person name="Bewick A.J."/>
            <person name="Behringer M."/>
            <person name="Debat H.J."/>
            <person name="Wong I."/>
            <person name="Day J.C."/>
            <person name="Suvorov A."/>
            <person name="Silva C.J."/>
            <person name="Stanger-Hall K.F."/>
            <person name="Hall D.W."/>
            <person name="Schmitz R.J."/>
            <person name="Nelson D.R."/>
            <person name="Lewis S.M."/>
            <person name="Shigenobu S."/>
            <person name="Bybee S.M."/>
            <person name="Larracuente A.M."/>
            <person name="Oba Y."/>
            <person name="Weng J.K."/>
        </authorList>
    </citation>
    <scope>NUCLEOTIDE SEQUENCE [LARGE SCALE GENOMIC DNA]</scope>
    <source>
        <strain evidence="4">1611_PpyrPB1</strain>
        <tissue evidence="4">Whole body</tissue>
    </source>
</reference>
<evidence type="ECO:0000313" key="3">
    <source>
        <dbReference type="EMBL" id="JAV74319.1"/>
    </source>
</evidence>
<dbReference type="InterPro" id="IPR045914">
    <property type="entry name" value="Zn532-like"/>
</dbReference>
<dbReference type="InParanoid" id="A0A1Y1LKZ0"/>
<feature type="domain" description="C2H2-type" evidence="2">
    <location>
        <begin position="441"/>
        <end position="471"/>
    </location>
</feature>
<dbReference type="OrthoDB" id="8856548at2759"/>
<dbReference type="EMBL" id="VVIM01000003">
    <property type="protein sequence ID" value="KAB0800921.1"/>
    <property type="molecule type" value="Genomic_DNA"/>
</dbReference>
<dbReference type="InterPro" id="IPR057356">
    <property type="entry name" value="Znf-C2H2_ZNF592"/>
</dbReference>
<reference evidence="3" key="1">
    <citation type="journal article" date="2016" name="Sci. Rep.">
        <title>Molecular characterization of firefly nuptial gifts: a multi-omics approach sheds light on postcopulatory sexual selection.</title>
        <authorList>
            <person name="Al-Wathiqui N."/>
            <person name="Fallon T.R."/>
            <person name="South A."/>
            <person name="Weng J.K."/>
            <person name="Lewis S.M."/>
        </authorList>
    </citation>
    <scope>NUCLEOTIDE SEQUENCE</scope>
</reference>
<gene>
    <name evidence="4" type="ORF">PPYR_05275</name>
</gene>